<proteinExistence type="predicted"/>
<reference evidence="4 5" key="1">
    <citation type="journal article" date="2023" name="Hortic Res">
        <title>Pangenome of water caltrop reveals structural variations and asymmetric subgenome divergence after allopolyploidization.</title>
        <authorList>
            <person name="Zhang X."/>
            <person name="Chen Y."/>
            <person name="Wang L."/>
            <person name="Yuan Y."/>
            <person name="Fang M."/>
            <person name="Shi L."/>
            <person name="Lu R."/>
            <person name="Comes H.P."/>
            <person name="Ma Y."/>
            <person name="Chen Y."/>
            <person name="Huang G."/>
            <person name="Zhou Y."/>
            <person name="Zheng Z."/>
            <person name="Qiu Y."/>
        </authorList>
    </citation>
    <scope>NUCLEOTIDE SEQUENCE [LARGE SCALE GENOMIC DNA]</scope>
    <source>
        <tissue evidence="4">Roots</tissue>
    </source>
</reference>
<dbReference type="AlphaFoldDB" id="A0AAN7PWY8"/>
<keyword evidence="2" id="KW-0472">Membrane</keyword>
<dbReference type="PANTHER" id="PTHR35112:SF1">
    <property type="entry name" value="RING_FYVE_PHD ZINC FINGER SUPERFAMILY PROTEIN"/>
    <property type="match status" value="1"/>
</dbReference>
<dbReference type="Proteomes" id="UP001345219">
    <property type="component" value="Chromosome 16"/>
</dbReference>
<dbReference type="EMBL" id="JAXIOK010000016">
    <property type="protein sequence ID" value="KAK4753065.1"/>
    <property type="molecule type" value="Genomic_DNA"/>
</dbReference>
<keyword evidence="2" id="KW-1133">Transmembrane helix</keyword>
<dbReference type="Pfam" id="PF25072">
    <property type="entry name" value="DUF7796"/>
    <property type="match status" value="1"/>
</dbReference>
<evidence type="ECO:0000313" key="4">
    <source>
        <dbReference type="EMBL" id="KAK4753065.1"/>
    </source>
</evidence>
<feature type="region of interest" description="Disordered" evidence="1">
    <location>
        <begin position="1"/>
        <end position="20"/>
    </location>
</feature>
<dbReference type="PANTHER" id="PTHR35112">
    <property type="entry name" value="OS08G0360500 PROTEIN"/>
    <property type="match status" value="1"/>
</dbReference>
<keyword evidence="5" id="KW-1185">Reference proteome</keyword>
<feature type="compositionally biased region" description="Basic and acidic residues" evidence="1">
    <location>
        <begin position="1"/>
        <end position="12"/>
    </location>
</feature>
<dbReference type="InterPro" id="IPR056698">
    <property type="entry name" value="DUF7796"/>
</dbReference>
<feature type="domain" description="DUF7796" evidence="3">
    <location>
        <begin position="116"/>
        <end position="459"/>
    </location>
</feature>
<organism evidence="4 5">
    <name type="scientific">Trapa incisa</name>
    <dbReference type="NCBI Taxonomy" id="236973"/>
    <lineage>
        <taxon>Eukaryota</taxon>
        <taxon>Viridiplantae</taxon>
        <taxon>Streptophyta</taxon>
        <taxon>Embryophyta</taxon>
        <taxon>Tracheophyta</taxon>
        <taxon>Spermatophyta</taxon>
        <taxon>Magnoliopsida</taxon>
        <taxon>eudicotyledons</taxon>
        <taxon>Gunneridae</taxon>
        <taxon>Pentapetalae</taxon>
        <taxon>rosids</taxon>
        <taxon>malvids</taxon>
        <taxon>Myrtales</taxon>
        <taxon>Lythraceae</taxon>
        <taxon>Trapa</taxon>
    </lineage>
</organism>
<evidence type="ECO:0000256" key="1">
    <source>
        <dbReference type="SAM" id="MobiDB-lite"/>
    </source>
</evidence>
<name>A0AAN7PWY8_9MYRT</name>
<gene>
    <name evidence="4" type="ORF">SAY87_021863</name>
</gene>
<evidence type="ECO:0000313" key="5">
    <source>
        <dbReference type="Proteomes" id="UP001345219"/>
    </source>
</evidence>
<accession>A0AAN7PWY8</accession>
<evidence type="ECO:0000256" key="2">
    <source>
        <dbReference type="SAM" id="Phobius"/>
    </source>
</evidence>
<sequence length="460" mass="51592">MGEGLQEDRKTELPMIREGGGSTGRKFAASGIFPRWLTDQGQRFLTVSIPLLSLFLIVAIAITFIPSNPYSPFSSKITPRLRSFFLLYRSDQNHGPAASASASASNTSSSSSAEVNSSRMAVCLVGGARRFELTGPSIMERILKVYPEADLFLHSPFDKNSFKLLLLRKAPRIAWVRIFQPQPMPETEPELRVLTASGSPNGIQGLLQYFNLVEGCLTMIKAYQEQNSFKYDWIVRTRVDGFWNAPLGPEFFLRDSYLVPPGSSYGGLNDRLGIGDMTTSVAALSRLSLILQLDAAGFRQLNSETSFRAQLTTQNVSYVTKRLPFCIVTDRKYSFPPFRYGVPVAAMSSPGPLSGAKCRPCTVVCKDKCVADVMSELDRGWSWTDWENGTLRLCDAHGEWESGWERIFDRSAGRKLANERRRVWSLTQRECVEEFEKMRRRSGRWEAPTAEEICKLGSEH</sequence>
<comment type="caution">
    <text evidence="4">The sequence shown here is derived from an EMBL/GenBank/DDBJ whole genome shotgun (WGS) entry which is preliminary data.</text>
</comment>
<protein>
    <recommendedName>
        <fullName evidence="3">DUF7796 domain-containing protein</fullName>
    </recommendedName>
</protein>
<feature type="transmembrane region" description="Helical" evidence="2">
    <location>
        <begin position="44"/>
        <end position="65"/>
    </location>
</feature>
<evidence type="ECO:0000259" key="3">
    <source>
        <dbReference type="Pfam" id="PF25072"/>
    </source>
</evidence>
<keyword evidence="2" id="KW-0812">Transmembrane</keyword>